<name>A0A1N7P9Y9_9GAMM</name>
<feature type="coiled-coil region" evidence="1">
    <location>
        <begin position="22"/>
        <end position="53"/>
    </location>
</feature>
<keyword evidence="1" id="KW-0175">Coiled coil</keyword>
<dbReference type="Pfam" id="PF10675">
    <property type="entry name" value="DUF2489"/>
    <property type="match status" value="1"/>
</dbReference>
<evidence type="ECO:0000256" key="1">
    <source>
        <dbReference type="SAM" id="Coils"/>
    </source>
</evidence>
<reference evidence="4" key="1">
    <citation type="submission" date="2017-01" db="EMBL/GenBank/DDBJ databases">
        <authorList>
            <person name="Varghese N."/>
            <person name="Submissions S."/>
        </authorList>
    </citation>
    <scope>NUCLEOTIDE SEQUENCE [LARGE SCALE GENOMIC DNA]</scope>
    <source>
        <strain evidence="4">DSM 24913</strain>
    </source>
</reference>
<feature type="domain" description="DUF2489" evidence="2">
    <location>
        <begin position="15"/>
        <end position="148"/>
    </location>
</feature>
<dbReference type="Proteomes" id="UP000185639">
    <property type="component" value="Unassembled WGS sequence"/>
</dbReference>
<gene>
    <name evidence="3" type="ORF">SAMN05421686_10935</name>
</gene>
<dbReference type="InterPro" id="IPR019617">
    <property type="entry name" value="DUF2489"/>
</dbReference>
<dbReference type="AlphaFoldDB" id="A0A1N7P9Y9"/>
<dbReference type="OrthoDB" id="5740155at2"/>
<evidence type="ECO:0000313" key="4">
    <source>
        <dbReference type="Proteomes" id="UP000185639"/>
    </source>
</evidence>
<dbReference type="EMBL" id="FTOH01000009">
    <property type="protein sequence ID" value="SIT07259.1"/>
    <property type="molecule type" value="Genomic_DNA"/>
</dbReference>
<protein>
    <recommendedName>
        <fullName evidence="2">DUF2489 domain-containing protein</fullName>
    </recommendedName>
</protein>
<evidence type="ECO:0000259" key="2">
    <source>
        <dbReference type="Pfam" id="PF10675"/>
    </source>
</evidence>
<organism evidence="3 4">
    <name type="scientific">Thalassolituus maritimus</name>
    <dbReference type="NCBI Taxonomy" id="484498"/>
    <lineage>
        <taxon>Bacteria</taxon>
        <taxon>Pseudomonadati</taxon>
        <taxon>Pseudomonadota</taxon>
        <taxon>Gammaproteobacteria</taxon>
        <taxon>Oceanospirillales</taxon>
        <taxon>Oceanospirillaceae</taxon>
        <taxon>Thalassolituus</taxon>
    </lineage>
</organism>
<accession>A0A1N7P9Y9</accession>
<dbReference type="RefSeq" id="WP_076517042.1">
    <property type="nucleotide sequence ID" value="NZ_FTOH01000009.1"/>
</dbReference>
<proteinExistence type="predicted"/>
<sequence>MSFSSLLILLAVLVIIPLAWYAWSLTRKVQAMEEEQEREEAEAAMQLRKHQEELISDIRFVSRSVLQQQCDITEGVLRLEYLLKGLDPDVWDMDELASVRAHHNATRAMPILDEYKALTPKQQFKIDKERLTLEHDNRLSIERDLKWLSRYSFPQVTLIQ</sequence>
<evidence type="ECO:0000313" key="3">
    <source>
        <dbReference type="EMBL" id="SIT07259.1"/>
    </source>
</evidence>
<keyword evidence="4" id="KW-1185">Reference proteome</keyword>
<dbReference type="STRING" id="484498.SAMN05421686_10935"/>